<gene>
    <name evidence="2" type="ORF">PEGY_LOCUS9221</name>
</gene>
<feature type="region of interest" description="Disordered" evidence="1">
    <location>
        <begin position="361"/>
        <end position="437"/>
    </location>
</feature>
<dbReference type="OrthoDB" id="5394108at2759"/>
<feature type="compositionally biased region" description="Basic residues" evidence="1">
    <location>
        <begin position="67"/>
        <end position="86"/>
    </location>
</feature>
<name>A0A9W4KJ85_9EURO</name>
<organism evidence="2 3">
    <name type="scientific">Penicillium egyptiacum</name>
    <dbReference type="NCBI Taxonomy" id="1303716"/>
    <lineage>
        <taxon>Eukaryota</taxon>
        <taxon>Fungi</taxon>
        <taxon>Dikarya</taxon>
        <taxon>Ascomycota</taxon>
        <taxon>Pezizomycotina</taxon>
        <taxon>Eurotiomycetes</taxon>
        <taxon>Eurotiomycetidae</taxon>
        <taxon>Eurotiales</taxon>
        <taxon>Aspergillaceae</taxon>
        <taxon>Penicillium</taxon>
    </lineage>
</organism>
<feature type="compositionally biased region" description="Basic and acidic residues" evidence="1">
    <location>
        <begin position="584"/>
        <end position="593"/>
    </location>
</feature>
<feature type="compositionally biased region" description="Basic and acidic residues" evidence="1">
    <location>
        <begin position="535"/>
        <end position="545"/>
    </location>
</feature>
<feature type="compositionally biased region" description="Low complexity" evidence="1">
    <location>
        <begin position="376"/>
        <end position="393"/>
    </location>
</feature>
<proteinExistence type="predicted"/>
<feature type="compositionally biased region" description="Basic and acidic residues" evidence="1">
    <location>
        <begin position="217"/>
        <end position="227"/>
    </location>
</feature>
<feature type="region of interest" description="Disordered" evidence="1">
    <location>
        <begin position="1"/>
        <end position="172"/>
    </location>
</feature>
<sequence>MRLRSNHVLPPISEYVPRRRRTTRSASAQAGTEVATETVPEAAQKTGPESQSASDVAEQSAAERSAPKRKPAKRAGRKKAAAKGKKASAPTAETEAEPDEDPVTLIPSVEQPDTRTLPPKPRPTRDPPRMFRGRVMTAFRWGSASELLRKEQHPEPTPSSPQTPLTHYAWPPGRAYDKRRRIPWSLPWSPPSPWRNWPRRLAIFNTQDESVLTAAEEPTRKRNRSSEDDPSPSKRHKLTLQAPPGFENRPRGSSRRTYADRARRREAERGGRIDRTIYRFPQLLAQQGEDARSGNSTPLASRASEEAAPRGNRIVPFASLPSALPPNQNQNQNQNRPGWRQWIFNSVTGLWGRGNVPRTAQVPQVAEPQRPTGTESSSSVATPTSAPPSSSAVLPRNFESPTPRPRVAEPQTSNSRLTASARAPQAGKRKKYSYDLDPQGFDPELLARMRARKSNPAALQQPVTSPEQLDALSENESKKRKREPSPDVIPHPPGCSYGFDPEYFIYDNDDEDLPTGEQGRQDTTPKRAAVSAAADEEHVSKRARQDTTANQATVSDAPEEEIVSKRVCQDTTPKQATVSDAAEEEHVSKRVRQDTTANQATVSDAPEEEHVSKRAVSGNTHLENFKHQGASQPIEDSGEELRKARQLAEQYKPKTPSRLRADLRFESSWSSFVEDEAEEEAVRRRKMRKTSMATACPTGDLDHIRWPETETWVERFDWQDPNFAKYRSTSVAREGYLNWNHEVFMSKLAARRSAR</sequence>
<feature type="compositionally biased region" description="Polar residues" evidence="1">
    <location>
        <begin position="569"/>
        <end position="578"/>
    </location>
</feature>
<reference evidence="2" key="1">
    <citation type="submission" date="2021-07" db="EMBL/GenBank/DDBJ databases">
        <authorList>
            <person name="Branca A.L. A."/>
        </authorList>
    </citation>
    <scope>NUCLEOTIDE SEQUENCE</scope>
</reference>
<feature type="region of interest" description="Disordered" evidence="1">
    <location>
        <begin position="208"/>
        <end position="337"/>
    </location>
</feature>
<accession>A0A9W4KJ85</accession>
<protein>
    <submittedName>
        <fullName evidence="2">Uncharacterized protein</fullName>
    </submittedName>
</protein>
<feature type="region of interest" description="Disordered" evidence="1">
    <location>
        <begin position="452"/>
        <end position="642"/>
    </location>
</feature>
<keyword evidence="3" id="KW-1185">Reference proteome</keyword>
<dbReference type="Proteomes" id="UP001154252">
    <property type="component" value="Unassembled WGS sequence"/>
</dbReference>
<evidence type="ECO:0000313" key="2">
    <source>
        <dbReference type="EMBL" id="CAG8908457.1"/>
    </source>
</evidence>
<feature type="compositionally biased region" description="Polar residues" evidence="1">
    <location>
        <begin position="457"/>
        <end position="467"/>
    </location>
</feature>
<evidence type="ECO:0000313" key="3">
    <source>
        <dbReference type="Proteomes" id="UP001154252"/>
    </source>
</evidence>
<feature type="compositionally biased region" description="Basic and acidic residues" evidence="1">
    <location>
        <begin position="257"/>
        <end position="277"/>
    </location>
</feature>
<comment type="caution">
    <text evidence="2">The sequence shown here is derived from an EMBL/GenBank/DDBJ whole genome shotgun (WGS) entry which is preliminary data.</text>
</comment>
<dbReference type="AlphaFoldDB" id="A0A9W4KJ85"/>
<dbReference type="EMBL" id="CAJVRC010000892">
    <property type="protein sequence ID" value="CAG8908457.1"/>
    <property type="molecule type" value="Genomic_DNA"/>
</dbReference>
<evidence type="ECO:0000256" key="1">
    <source>
        <dbReference type="SAM" id="MobiDB-lite"/>
    </source>
</evidence>